<dbReference type="Proteomes" id="UP000522081">
    <property type="component" value="Unassembled WGS sequence"/>
</dbReference>
<dbReference type="Gene3D" id="3.50.50.60">
    <property type="entry name" value="FAD/NAD(P)-binding domain"/>
    <property type="match status" value="1"/>
</dbReference>
<dbReference type="InterPro" id="IPR007867">
    <property type="entry name" value="GMC_OxRtase_C"/>
</dbReference>
<evidence type="ECO:0000256" key="5">
    <source>
        <dbReference type="PIRSR" id="PIRSR000137-2"/>
    </source>
</evidence>
<evidence type="ECO:0000256" key="7">
    <source>
        <dbReference type="SAM" id="MobiDB-lite"/>
    </source>
</evidence>
<evidence type="ECO:0000256" key="3">
    <source>
        <dbReference type="ARBA" id="ARBA00022630"/>
    </source>
</evidence>
<feature type="domain" description="Glucose-methanol-choline oxidoreductase N-terminal" evidence="9">
    <location>
        <begin position="252"/>
        <end position="266"/>
    </location>
</feature>
<feature type="domain" description="Glucose-methanol-choline oxidoreductase N-terminal" evidence="8">
    <location>
        <begin position="80"/>
        <end position="103"/>
    </location>
</feature>
<dbReference type="SUPFAM" id="SSF54373">
    <property type="entry name" value="FAD-linked reductases, C-terminal domain"/>
    <property type="match status" value="1"/>
</dbReference>
<evidence type="ECO:0000256" key="1">
    <source>
        <dbReference type="ARBA" id="ARBA00001974"/>
    </source>
</evidence>
<dbReference type="GO" id="GO:0016614">
    <property type="term" value="F:oxidoreductase activity, acting on CH-OH group of donors"/>
    <property type="evidence" value="ECO:0007669"/>
    <property type="project" value="InterPro"/>
</dbReference>
<evidence type="ECO:0000256" key="6">
    <source>
        <dbReference type="RuleBase" id="RU003968"/>
    </source>
</evidence>
<comment type="cofactor">
    <cofactor evidence="1 5">
        <name>FAD</name>
        <dbReference type="ChEBI" id="CHEBI:57692"/>
    </cofactor>
</comment>
<comment type="caution">
    <text evidence="10">The sequence shown here is derived from an EMBL/GenBank/DDBJ whole genome shotgun (WGS) entry which is preliminary data.</text>
</comment>
<sequence length="537" mass="58097">MSFDYIIVGGGTAGCVLAHRLIRHGGNKVLLLEAGPPDHSMYVHIPMGLGKVAGDPRYMWYYPSEPEKATGGKPGVWLRGKTLGGSSSVNGMVYARGNPADYDRWEASGATGWGWDTMRRAFVEIEDHELGATEWRGAGGPLHITIHKTRSRLGEAILDGCEHLGTPRKEDINSPDQHGVGYSPQTIGKGRRMSAATAFLRPVMSNPNLTVVTDALVEKIEISAGCATGVKYRKGGKVETVGCRGEVILAAGAVGSPKILQLSGVGPANLLSRLGIDVVVDRPAVGENLSEHKGTWIENHITTPDSLNVWLSGWRLVREAIRYQLFRTGPLANGVLINGFIKTQPDLELPDAQISFFDLTVVKGATSMTLEKKPGFMAGAWQLQPESRGYIRLRSPDPEDFPEIRANFLTVEKDREVMVRAFRYLRQLMQTPQLSPLIERETVPGREVQSDEEIVEASYAGENAYHATGTCRMGSDADAVVDPYLRVRGVEGLRVVDCSVMPTQVSSGVNGPVMALAWHAGGLIAGQAAGPKSPLTN</sequence>
<dbReference type="InterPro" id="IPR036188">
    <property type="entry name" value="FAD/NAD-bd_sf"/>
</dbReference>
<keyword evidence="4 5" id="KW-0274">FAD</keyword>
<dbReference type="PIRSF" id="PIRSF000137">
    <property type="entry name" value="Alcohol_oxidase"/>
    <property type="match status" value="1"/>
</dbReference>
<organism evidence="10 11">
    <name type="scientific">Novosphingobium marinum</name>
    <dbReference type="NCBI Taxonomy" id="1514948"/>
    <lineage>
        <taxon>Bacteria</taxon>
        <taxon>Pseudomonadati</taxon>
        <taxon>Pseudomonadota</taxon>
        <taxon>Alphaproteobacteria</taxon>
        <taxon>Sphingomonadales</taxon>
        <taxon>Sphingomonadaceae</taxon>
        <taxon>Novosphingobium</taxon>
    </lineage>
</organism>
<keyword evidence="3 6" id="KW-0285">Flavoprotein</keyword>
<dbReference type="EMBL" id="JACBZF010000002">
    <property type="protein sequence ID" value="NYH94839.1"/>
    <property type="molecule type" value="Genomic_DNA"/>
</dbReference>
<evidence type="ECO:0000259" key="8">
    <source>
        <dbReference type="PROSITE" id="PS00623"/>
    </source>
</evidence>
<evidence type="ECO:0000259" key="9">
    <source>
        <dbReference type="PROSITE" id="PS00624"/>
    </source>
</evidence>
<dbReference type="PROSITE" id="PS00624">
    <property type="entry name" value="GMC_OXRED_2"/>
    <property type="match status" value="1"/>
</dbReference>
<dbReference type="PROSITE" id="PS00623">
    <property type="entry name" value="GMC_OXRED_1"/>
    <property type="match status" value="1"/>
</dbReference>
<feature type="region of interest" description="Disordered" evidence="7">
    <location>
        <begin position="167"/>
        <end position="188"/>
    </location>
</feature>
<dbReference type="PANTHER" id="PTHR11552:SF147">
    <property type="entry name" value="CHOLINE DEHYDROGENASE, MITOCHONDRIAL"/>
    <property type="match status" value="1"/>
</dbReference>
<dbReference type="Pfam" id="PF00732">
    <property type="entry name" value="GMC_oxred_N"/>
    <property type="match status" value="1"/>
</dbReference>
<dbReference type="RefSeq" id="WP_179406785.1">
    <property type="nucleotide sequence ID" value="NZ_BMGF01000006.1"/>
</dbReference>
<accession>A0A7Y9XUK5</accession>
<evidence type="ECO:0000256" key="4">
    <source>
        <dbReference type="ARBA" id="ARBA00022827"/>
    </source>
</evidence>
<protein>
    <submittedName>
        <fullName evidence="10">Choline dehydrogenase-like flavoprotein</fullName>
    </submittedName>
</protein>
<dbReference type="Gene3D" id="3.30.560.10">
    <property type="entry name" value="Glucose Oxidase, domain 3"/>
    <property type="match status" value="1"/>
</dbReference>
<evidence type="ECO:0000313" key="10">
    <source>
        <dbReference type="EMBL" id="NYH94839.1"/>
    </source>
</evidence>
<comment type="similarity">
    <text evidence="2 6">Belongs to the GMC oxidoreductase family.</text>
</comment>
<keyword evidence="11" id="KW-1185">Reference proteome</keyword>
<feature type="binding site" evidence="5">
    <location>
        <begin position="90"/>
        <end position="93"/>
    </location>
    <ligand>
        <name>FAD</name>
        <dbReference type="ChEBI" id="CHEBI:57692"/>
    </ligand>
</feature>
<dbReference type="InterPro" id="IPR012132">
    <property type="entry name" value="GMC_OxRdtase"/>
</dbReference>
<dbReference type="PANTHER" id="PTHR11552">
    <property type="entry name" value="GLUCOSE-METHANOL-CHOLINE GMC OXIDOREDUCTASE"/>
    <property type="match status" value="1"/>
</dbReference>
<gene>
    <name evidence="10" type="ORF">FHS75_001158</name>
</gene>
<name>A0A7Y9XUK5_9SPHN</name>
<evidence type="ECO:0000313" key="11">
    <source>
        <dbReference type="Proteomes" id="UP000522081"/>
    </source>
</evidence>
<dbReference type="AlphaFoldDB" id="A0A7Y9XUK5"/>
<dbReference type="SUPFAM" id="SSF51905">
    <property type="entry name" value="FAD/NAD(P)-binding domain"/>
    <property type="match status" value="1"/>
</dbReference>
<proteinExistence type="inferred from homology"/>
<evidence type="ECO:0000256" key="2">
    <source>
        <dbReference type="ARBA" id="ARBA00010790"/>
    </source>
</evidence>
<reference evidence="10 11" key="1">
    <citation type="submission" date="2020-07" db="EMBL/GenBank/DDBJ databases">
        <title>Genomic Encyclopedia of Type Strains, Phase IV (KMG-IV): sequencing the most valuable type-strain genomes for metagenomic binning, comparative biology and taxonomic classification.</title>
        <authorList>
            <person name="Goeker M."/>
        </authorList>
    </citation>
    <scope>NUCLEOTIDE SEQUENCE [LARGE SCALE GENOMIC DNA]</scope>
    <source>
        <strain evidence="10 11">DSM 29043</strain>
    </source>
</reference>
<dbReference type="Pfam" id="PF05199">
    <property type="entry name" value="GMC_oxred_C"/>
    <property type="match status" value="1"/>
</dbReference>
<feature type="binding site" evidence="5">
    <location>
        <position position="217"/>
    </location>
    <ligand>
        <name>FAD</name>
        <dbReference type="ChEBI" id="CHEBI:57692"/>
    </ligand>
</feature>
<dbReference type="GO" id="GO:0050660">
    <property type="term" value="F:flavin adenine dinucleotide binding"/>
    <property type="evidence" value="ECO:0007669"/>
    <property type="project" value="InterPro"/>
</dbReference>
<dbReference type="InterPro" id="IPR000172">
    <property type="entry name" value="GMC_OxRdtase_N"/>
</dbReference>